<evidence type="ECO:0000313" key="11">
    <source>
        <dbReference type="EMBL" id="CAG8078542.1"/>
    </source>
</evidence>
<dbReference type="Gene3D" id="3.30.590.50">
    <property type="match status" value="2"/>
</dbReference>
<dbReference type="EMBL" id="CAJVOS010000020">
    <property type="protein sequence ID" value="CAG8078542.1"/>
    <property type="molecule type" value="Genomic_DNA"/>
</dbReference>
<comment type="catalytic activity">
    <reaction evidence="10">
        <text>L-cysteine + L-glutamate + ATP = gamma-L-glutamyl-L-cysteine + ADP + phosphate + H(+)</text>
        <dbReference type="Rhea" id="RHEA:13285"/>
        <dbReference type="ChEBI" id="CHEBI:15378"/>
        <dbReference type="ChEBI" id="CHEBI:29985"/>
        <dbReference type="ChEBI" id="CHEBI:30616"/>
        <dbReference type="ChEBI" id="CHEBI:35235"/>
        <dbReference type="ChEBI" id="CHEBI:43474"/>
        <dbReference type="ChEBI" id="CHEBI:58173"/>
        <dbReference type="ChEBI" id="CHEBI:456216"/>
        <dbReference type="EC" id="6.3.2.2"/>
    </reaction>
</comment>
<comment type="similarity">
    <text evidence="2 10">Belongs to the glutamate--cysteine ligase type 3 family.</text>
</comment>
<comment type="caution">
    <text evidence="11">The sequence shown here is derived from an EMBL/GenBank/DDBJ whole genome shotgun (WGS) entry which is preliminary data.</text>
</comment>
<evidence type="ECO:0000256" key="8">
    <source>
        <dbReference type="ARBA" id="ARBA00030585"/>
    </source>
</evidence>
<gene>
    <name evidence="11" type="ORF">POLS_LOCUS4044</name>
</gene>
<evidence type="ECO:0000256" key="5">
    <source>
        <dbReference type="ARBA" id="ARBA00022684"/>
    </source>
</evidence>
<dbReference type="InterPro" id="IPR014746">
    <property type="entry name" value="Gln_synth/guanido_kin_cat_dom"/>
</dbReference>
<dbReference type="EC" id="6.3.2.2" evidence="3 10"/>
<comment type="pathway">
    <text evidence="1 10">Sulfur metabolism; glutathione biosynthesis; glutathione from L-cysteine and L-glutamate: step 1/2.</text>
</comment>
<evidence type="ECO:0000256" key="1">
    <source>
        <dbReference type="ARBA" id="ARBA00005006"/>
    </source>
</evidence>
<dbReference type="SUPFAM" id="SSF55931">
    <property type="entry name" value="Glutamine synthetase/guanido kinase"/>
    <property type="match status" value="1"/>
</dbReference>
<proteinExistence type="inferred from homology"/>
<dbReference type="Gene3D" id="1.10.8.960">
    <property type="match status" value="1"/>
</dbReference>
<keyword evidence="4 10" id="KW-0436">Ligase</keyword>
<organism evidence="11 12">
    <name type="scientific">Penicillium olsonii</name>
    <dbReference type="NCBI Taxonomy" id="99116"/>
    <lineage>
        <taxon>Eukaryota</taxon>
        <taxon>Fungi</taxon>
        <taxon>Dikarya</taxon>
        <taxon>Ascomycota</taxon>
        <taxon>Pezizomycotina</taxon>
        <taxon>Eurotiomycetes</taxon>
        <taxon>Eurotiomycetidae</taxon>
        <taxon>Eurotiales</taxon>
        <taxon>Aspergillaceae</taxon>
        <taxon>Penicillium</taxon>
    </lineage>
</organism>
<dbReference type="Pfam" id="PF03074">
    <property type="entry name" value="GCS"/>
    <property type="match status" value="1"/>
</dbReference>
<evidence type="ECO:0000256" key="6">
    <source>
        <dbReference type="ARBA" id="ARBA00022741"/>
    </source>
</evidence>
<dbReference type="InterPro" id="IPR004308">
    <property type="entry name" value="GCS"/>
</dbReference>
<keyword evidence="6 10" id="KW-0547">Nucleotide-binding</keyword>
<dbReference type="OrthoDB" id="7939818at2759"/>
<evidence type="ECO:0000256" key="9">
    <source>
        <dbReference type="ARBA" id="ARBA00032122"/>
    </source>
</evidence>
<dbReference type="GO" id="GO:0006750">
    <property type="term" value="P:glutathione biosynthetic process"/>
    <property type="evidence" value="ECO:0007669"/>
    <property type="project" value="UniProtKB-UniRule"/>
</dbReference>
<dbReference type="AlphaFoldDB" id="A0A9W4MSU1"/>
<accession>A0A9W4MSU1</accession>
<keyword evidence="5 10" id="KW-0317">Glutathione biosynthesis</keyword>
<evidence type="ECO:0000256" key="4">
    <source>
        <dbReference type="ARBA" id="ARBA00022598"/>
    </source>
</evidence>
<evidence type="ECO:0000313" key="12">
    <source>
        <dbReference type="Proteomes" id="UP001153618"/>
    </source>
</evidence>
<sequence length="583" mass="66491">MGLSVEGSSIGWTQTEKAAPNIQKWATEIEFCLVDVNPDTQRATLLLDQEKVIRQWEKSAASQSDPITLQWECVKYVVEATPAKPYTGKIEDLMTVEENMKRRRQIIENHLSSNQHTISLSFFPRTGADGPWTTPNGQEKKEYSLCSLPRYQTLPENVFQRRKTHKKTNIPVFRDSQTPTPFHDVSRSGENIEGHLCLDELEVGIGSCSLQATMQAPSQADARWLHDQLVPLAPVFLAMTAAVPIWKGYLSDTDVRWERFGDLLDDRRPEEIEITHPRWTWNRTYLSSEKPPGVDSCPSQMIDPAIKQRLLDGDMDECLATHFASILSRDPLILTQADMGKDNTSNTRLFELLHGLTWYAVRLKPPTSDNGPGWCVELRTMESQLTDKANAAFAIFTYLLSRAIVDLKLNFYIPIDRVGESMDIAKNRDAVRQSKMWFRRHGWLSGPPHSIRPRRSMCKDNHLNGKDGSTGDVALMTANEIFNGEADDHGFPGLVPIVRYYLDYSKMPPTEQARILPYLDLISQRASGESPTPATWMRDFVRSHKDYQQDSYVSERICYDMMQEIVRMNDQPELEGLYSARCN</sequence>
<dbReference type="GO" id="GO:0004357">
    <property type="term" value="F:glutamate-cysteine ligase activity"/>
    <property type="evidence" value="ECO:0007669"/>
    <property type="project" value="UniProtKB-UniRule"/>
</dbReference>
<keyword evidence="12" id="KW-1185">Reference proteome</keyword>
<reference evidence="11" key="1">
    <citation type="submission" date="2021-07" db="EMBL/GenBank/DDBJ databases">
        <authorList>
            <person name="Branca A.L. A."/>
        </authorList>
    </citation>
    <scope>NUCLEOTIDE SEQUENCE</scope>
</reference>
<name>A0A9W4MSU1_PENOL</name>
<evidence type="ECO:0000256" key="10">
    <source>
        <dbReference type="RuleBase" id="RU367135"/>
    </source>
</evidence>
<evidence type="ECO:0000256" key="7">
    <source>
        <dbReference type="ARBA" id="ARBA00022840"/>
    </source>
</evidence>
<dbReference type="Proteomes" id="UP001153618">
    <property type="component" value="Unassembled WGS sequence"/>
</dbReference>
<evidence type="ECO:0000256" key="2">
    <source>
        <dbReference type="ARBA" id="ARBA00008100"/>
    </source>
</evidence>
<protein>
    <recommendedName>
        <fullName evidence="3 10">Glutamate--cysteine ligase</fullName>
        <ecNumber evidence="3 10">6.3.2.2</ecNumber>
    </recommendedName>
    <alternativeName>
        <fullName evidence="9 10">Gamma-ECS</fullName>
    </alternativeName>
    <alternativeName>
        <fullName evidence="8 10">Gamma-glutamylcysteine synthetase</fullName>
    </alternativeName>
</protein>
<dbReference type="PANTHER" id="PTHR11164">
    <property type="entry name" value="GLUTAMATE CYSTEINE LIGASE"/>
    <property type="match status" value="1"/>
</dbReference>
<dbReference type="GO" id="GO:0005524">
    <property type="term" value="F:ATP binding"/>
    <property type="evidence" value="ECO:0007669"/>
    <property type="project" value="UniProtKB-UniRule"/>
</dbReference>
<evidence type="ECO:0000256" key="3">
    <source>
        <dbReference type="ARBA" id="ARBA00012220"/>
    </source>
</evidence>
<dbReference type="PANTHER" id="PTHR11164:SF0">
    <property type="entry name" value="GLUTAMATE--CYSTEINE LIGASE CATALYTIC SUBUNIT"/>
    <property type="match status" value="1"/>
</dbReference>
<keyword evidence="7 10" id="KW-0067">ATP-binding</keyword>